<dbReference type="EMBL" id="CAJOBC010000644">
    <property type="protein sequence ID" value="CAF3610638.1"/>
    <property type="molecule type" value="Genomic_DNA"/>
</dbReference>
<dbReference type="Proteomes" id="UP000677228">
    <property type="component" value="Unassembled WGS sequence"/>
</dbReference>
<evidence type="ECO:0000313" key="3">
    <source>
        <dbReference type="EMBL" id="CAF3610638.1"/>
    </source>
</evidence>
<gene>
    <name evidence="1" type="ORF">GPM918_LOCUS4703</name>
    <name evidence="2" type="ORF">OVA965_LOCUS28862</name>
    <name evidence="3" type="ORF">SRO942_LOCUS4699</name>
    <name evidence="4" type="ORF">TMI583_LOCUS29623</name>
</gene>
<evidence type="ECO:0008006" key="6">
    <source>
        <dbReference type="Google" id="ProtNLM"/>
    </source>
</evidence>
<dbReference type="PANTHER" id="PTHR15576:SF1">
    <property type="entry name" value="RIBITOL-5-PHOSPHATE XYLOSYLTRANSFERASE 1"/>
    <property type="match status" value="1"/>
</dbReference>
<evidence type="ECO:0000313" key="1">
    <source>
        <dbReference type="EMBL" id="CAF0824125.1"/>
    </source>
</evidence>
<evidence type="ECO:0000313" key="5">
    <source>
        <dbReference type="Proteomes" id="UP000663829"/>
    </source>
</evidence>
<dbReference type="GO" id="GO:0035269">
    <property type="term" value="P:protein O-linked glycosylation via mannose"/>
    <property type="evidence" value="ECO:0007669"/>
    <property type="project" value="InterPro"/>
</dbReference>
<dbReference type="Proteomes" id="UP000682733">
    <property type="component" value="Unassembled WGS sequence"/>
</dbReference>
<comment type="caution">
    <text evidence="1">The sequence shown here is derived from an EMBL/GenBank/DDBJ whole genome shotgun (WGS) entry which is preliminary data.</text>
</comment>
<dbReference type="OrthoDB" id="446027at2759"/>
<evidence type="ECO:0000313" key="4">
    <source>
        <dbReference type="EMBL" id="CAF4115623.1"/>
    </source>
</evidence>
<sequence>MKQSSEYDDHVLNYNLSSSVSNGTPVWNWLINDSTKEAVHLFYKNSIKGRNTSYPYFSGDTARSFADLVFDETTDILGWRRSIQKMSAGAIVFLKTDYMKEFFTLFDKIKVPFVLITHNSDKSAPGIYKTFLSNTKLLAWFSQNPDTIHPKLHPMPIGISNNRWMSKNINVIALSFNKYRRPFADRQNLLYVNFKPLTNRDARIKVLEYAKKIPNAHIVKRAPLSKYLEDLGNSKFVLSPSGNGIDCHRTWEALLMGAVPIIMKSTLDPLFKNIPAIVIQSWTEVTEKYLLSFNFNHFDNTTASILFAKYWYLRLLSFTNRTYPLEPRLTIVD</sequence>
<organism evidence="1 5">
    <name type="scientific">Didymodactylos carnosus</name>
    <dbReference type="NCBI Taxonomy" id="1234261"/>
    <lineage>
        <taxon>Eukaryota</taxon>
        <taxon>Metazoa</taxon>
        <taxon>Spiralia</taxon>
        <taxon>Gnathifera</taxon>
        <taxon>Rotifera</taxon>
        <taxon>Eurotatoria</taxon>
        <taxon>Bdelloidea</taxon>
        <taxon>Philodinida</taxon>
        <taxon>Philodinidae</taxon>
        <taxon>Didymodactylos</taxon>
    </lineage>
</organism>
<dbReference type="PANTHER" id="PTHR15576">
    <property type="entry name" value="RIBITOL-5-PHOSPHATE XYLOSYLTRANSFERASE 1"/>
    <property type="match status" value="1"/>
</dbReference>
<protein>
    <recommendedName>
        <fullName evidence="6">Exostosin GT47 domain-containing protein</fullName>
    </recommendedName>
</protein>
<proteinExistence type="predicted"/>
<name>A0A813UAV2_9BILA</name>
<dbReference type="AlphaFoldDB" id="A0A813UAV2"/>
<dbReference type="GO" id="GO:0120053">
    <property type="term" value="F:ribitol beta-1,4-xylosyltransferase activity"/>
    <property type="evidence" value="ECO:0007669"/>
    <property type="project" value="InterPro"/>
</dbReference>
<dbReference type="EMBL" id="CAJNOK010019932">
    <property type="protein sequence ID" value="CAF1308309.1"/>
    <property type="molecule type" value="Genomic_DNA"/>
</dbReference>
<keyword evidence="5" id="KW-1185">Reference proteome</keyword>
<reference evidence="1" key="1">
    <citation type="submission" date="2021-02" db="EMBL/GenBank/DDBJ databases">
        <authorList>
            <person name="Nowell W R."/>
        </authorList>
    </citation>
    <scope>NUCLEOTIDE SEQUENCE</scope>
</reference>
<accession>A0A813UAV2</accession>
<evidence type="ECO:0000313" key="2">
    <source>
        <dbReference type="EMBL" id="CAF1308309.1"/>
    </source>
</evidence>
<dbReference type="Proteomes" id="UP000681722">
    <property type="component" value="Unassembled WGS sequence"/>
</dbReference>
<dbReference type="GO" id="GO:0005794">
    <property type="term" value="C:Golgi apparatus"/>
    <property type="evidence" value="ECO:0007669"/>
    <property type="project" value="TreeGrafter"/>
</dbReference>
<dbReference type="InterPro" id="IPR055286">
    <property type="entry name" value="RXYLT1-like"/>
</dbReference>
<dbReference type="Proteomes" id="UP000663829">
    <property type="component" value="Unassembled WGS sequence"/>
</dbReference>
<dbReference type="EMBL" id="CAJOBA010041515">
    <property type="protein sequence ID" value="CAF4115623.1"/>
    <property type="molecule type" value="Genomic_DNA"/>
</dbReference>
<dbReference type="EMBL" id="CAJNOQ010000645">
    <property type="protein sequence ID" value="CAF0824125.1"/>
    <property type="molecule type" value="Genomic_DNA"/>
</dbReference>